<evidence type="ECO:0000256" key="3">
    <source>
        <dbReference type="ARBA" id="ARBA00022825"/>
    </source>
</evidence>
<dbReference type="InterPro" id="IPR011042">
    <property type="entry name" value="6-blade_b-propeller_TolB-like"/>
</dbReference>
<dbReference type="SUPFAM" id="SSF53474">
    <property type="entry name" value="alpha/beta-Hydrolases"/>
    <property type="match status" value="1"/>
</dbReference>
<dbReference type="Pfam" id="PF07676">
    <property type="entry name" value="PD40"/>
    <property type="match status" value="2"/>
</dbReference>
<dbReference type="SUPFAM" id="SSF82171">
    <property type="entry name" value="DPP6 N-terminal domain-like"/>
    <property type="match status" value="1"/>
</dbReference>
<evidence type="ECO:0000256" key="1">
    <source>
        <dbReference type="ARBA" id="ARBA00010040"/>
    </source>
</evidence>
<keyword evidence="2" id="KW-0378">Hydrolase</keyword>
<evidence type="ECO:0000256" key="2">
    <source>
        <dbReference type="ARBA" id="ARBA00022801"/>
    </source>
</evidence>
<dbReference type="InterPro" id="IPR029058">
    <property type="entry name" value="AB_hydrolase_fold"/>
</dbReference>
<dbReference type="InterPro" id="IPR001375">
    <property type="entry name" value="Peptidase_S9_cat"/>
</dbReference>
<dbReference type="PANTHER" id="PTHR42776">
    <property type="entry name" value="SERINE PEPTIDASE S9 FAMILY MEMBER"/>
    <property type="match status" value="1"/>
</dbReference>
<sequence length="649" mass="71282">MSAIKERKLAIDEVLSADVIADLKLNNDASRLVYCVHPHYKSGDHSTSALWLADTATAGSARKLTSGVFNDQSPRFHLTSSRIYFLSDRHHLGGSSHIYSIPLDATPDTTPERGADLEDAEAVSAFSISPDGNSLAFISQLRSSDTGAKELISIWREKKDLACLRLLHLQTKHIRTLVSGDAHVDSFSWSPDSSSILYRLRTHADLESTAFPVTEEIVTIATGGIIGDTFKHPHLPGSATIWRENGDFVFLQNTSSRLLSSRSVWQRKSSSSPVYLAYGDEDDVLNIVHLASDSRYAVKVATGLDSKLDVFDADHKSFTAFETLDEDISSWDIKYVDGRYIYVAVRSSGVKGDPPDVWSGKTEHGRRGLLTKKLSSHHTWLSHDRAPYSGPFYWSGVDGHSLQGVMSHPRGIEPKNMPTVIVPHGGPTARDTLSLSFEDWSWRQLLASHGYLVLSPNYRGSIGRGDAFVKPANGTVGTLDWDDIQTMIDEGVGRGLVDPQKLAIAGYSQGGFLAAWGCTRPNNIFKAGVIGAGVTDWGILTATSDLPDIEAAIGGAAPWDPREPVYRNGSPIKDCKNVRTPLLLLHGKEDKRVPLTQAIAFVRGVAREAPDSLDPLLVIYPREDHDFKERANAEDVLRRLVRHLDAHLK</sequence>
<dbReference type="EMBL" id="KZ110594">
    <property type="protein sequence ID" value="OSX64244.1"/>
    <property type="molecule type" value="Genomic_DNA"/>
</dbReference>
<gene>
    <name evidence="6" type="ORF">POSPLADRAFT_1054861</name>
</gene>
<dbReference type="GO" id="GO:0006508">
    <property type="term" value="P:proteolysis"/>
    <property type="evidence" value="ECO:0007669"/>
    <property type="project" value="InterPro"/>
</dbReference>
<name>A0A1X6N6M1_9APHY</name>
<dbReference type="Proteomes" id="UP000194127">
    <property type="component" value="Unassembled WGS sequence"/>
</dbReference>
<dbReference type="RefSeq" id="XP_024341038.1">
    <property type="nucleotide sequence ID" value="XM_024480568.1"/>
</dbReference>
<dbReference type="InterPro" id="IPR011659">
    <property type="entry name" value="WD40"/>
</dbReference>
<dbReference type="Pfam" id="PF00326">
    <property type="entry name" value="Peptidase_S9"/>
    <property type="match status" value="1"/>
</dbReference>
<dbReference type="GO" id="GO:0004252">
    <property type="term" value="F:serine-type endopeptidase activity"/>
    <property type="evidence" value="ECO:0007669"/>
    <property type="project" value="TreeGrafter"/>
</dbReference>
<dbReference type="STRING" id="670580.A0A1X6N6M1"/>
<dbReference type="OrthoDB" id="43744at2759"/>
<keyword evidence="3" id="KW-0645">Protease</keyword>
<keyword evidence="7" id="KW-1185">Reference proteome</keyword>
<organism evidence="6 7">
    <name type="scientific">Postia placenta MAD-698-R-SB12</name>
    <dbReference type="NCBI Taxonomy" id="670580"/>
    <lineage>
        <taxon>Eukaryota</taxon>
        <taxon>Fungi</taxon>
        <taxon>Dikarya</taxon>
        <taxon>Basidiomycota</taxon>
        <taxon>Agaricomycotina</taxon>
        <taxon>Agaricomycetes</taxon>
        <taxon>Polyporales</taxon>
        <taxon>Adustoporiaceae</taxon>
        <taxon>Rhodonia</taxon>
    </lineage>
</organism>
<feature type="domain" description="Peptidase S9 prolyl oligopeptidase catalytic" evidence="5">
    <location>
        <begin position="444"/>
        <end position="649"/>
    </location>
</feature>
<comment type="similarity">
    <text evidence="1">Belongs to the peptidase S9C family.</text>
</comment>
<dbReference type="Gene3D" id="3.40.50.1820">
    <property type="entry name" value="alpha/beta hydrolase"/>
    <property type="match status" value="1"/>
</dbReference>
<evidence type="ECO:0000256" key="4">
    <source>
        <dbReference type="ARBA" id="ARBA00032829"/>
    </source>
</evidence>
<dbReference type="PANTHER" id="PTHR42776:SF27">
    <property type="entry name" value="DIPEPTIDYL PEPTIDASE FAMILY MEMBER 6"/>
    <property type="match status" value="1"/>
</dbReference>
<evidence type="ECO:0000313" key="6">
    <source>
        <dbReference type="EMBL" id="OSX64244.1"/>
    </source>
</evidence>
<reference evidence="6 7" key="1">
    <citation type="submission" date="2017-04" db="EMBL/GenBank/DDBJ databases">
        <title>Genome Sequence of the Model Brown-Rot Fungus Postia placenta SB12.</title>
        <authorList>
            <consortium name="DOE Joint Genome Institute"/>
            <person name="Gaskell J."/>
            <person name="Kersten P."/>
            <person name="Larrondo L.F."/>
            <person name="Canessa P."/>
            <person name="Martinez D."/>
            <person name="Hibbett D."/>
            <person name="Schmoll M."/>
            <person name="Kubicek C.P."/>
            <person name="Martinez A.T."/>
            <person name="Yadav J."/>
            <person name="Master E."/>
            <person name="Magnuson J.K."/>
            <person name="James T."/>
            <person name="Yaver D."/>
            <person name="Berka R."/>
            <person name="Labutti K."/>
            <person name="Lipzen A."/>
            <person name="Aerts A."/>
            <person name="Barry K."/>
            <person name="Henrissat B."/>
            <person name="Blanchette R."/>
            <person name="Grigoriev I."/>
            <person name="Cullen D."/>
        </authorList>
    </citation>
    <scope>NUCLEOTIDE SEQUENCE [LARGE SCALE GENOMIC DNA]</scope>
    <source>
        <strain evidence="6 7">MAD-698-R-SB12</strain>
    </source>
</reference>
<keyword evidence="3" id="KW-0720">Serine protease</keyword>
<proteinExistence type="inferred from homology"/>
<protein>
    <recommendedName>
        <fullName evidence="4">Dipeptidyl-peptidase V</fullName>
    </recommendedName>
</protein>
<dbReference type="GeneID" id="36325518"/>
<evidence type="ECO:0000259" key="5">
    <source>
        <dbReference type="Pfam" id="PF00326"/>
    </source>
</evidence>
<evidence type="ECO:0000313" key="7">
    <source>
        <dbReference type="Proteomes" id="UP000194127"/>
    </source>
</evidence>
<dbReference type="Gene3D" id="2.120.10.30">
    <property type="entry name" value="TolB, C-terminal domain"/>
    <property type="match status" value="1"/>
</dbReference>
<accession>A0A1X6N6M1</accession>
<dbReference type="AlphaFoldDB" id="A0A1X6N6M1"/>